<dbReference type="AlphaFoldDB" id="A0A1M5U4P5"/>
<reference evidence="7 8" key="1">
    <citation type="submission" date="2016-11" db="EMBL/GenBank/DDBJ databases">
        <authorList>
            <person name="Jaros S."/>
            <person name="Januszkiewicz K."/>
            <person name="Wedrychowicz H."/>
        </authorList>
    </citation>
    <scope>NUCLEOTIDE SEQUENCE [LARGE SCALE GENOMIC DNA]</scope>
    <source>
        <strain evidence="7 8">DSM 45627</strain>
    </source>
</reference>
<dbReference type="Gene3D" id="3.40.640.10">
    <property type="entry name" value="Type I PLP-dependent aspartate aminotransferase-like (Major domain)"/>
    <property type="match status" value="1"/>
</dbReference>
<dbReference type="STRING" id="1206085.SAMN05443575_4131"/>
<dbReference type="InterPro" id="IPR015424">
    <property type="entry name" value="PyrdxlP-dep_Trfase"/>
</dbReference>
<comment type="subunit">
    <text evidence="4 6">Homodimer.</text>
</comment>
<dbReference type="UniPathway" id="UPA00253">
    <property type="reaction ID" value="UER00329"/>
</dbReference>
<dbReference type="EMBL" id="FQVU01000007">
    <property type="protein sequence ID" value="SHH57841.1"/>
    <property type="molecule type" value="Genomic_DNA"/>
</dbReference>
<evidence type="ECO:0000256" key="2">
    <source>
        <dbReference type="ARBA" id="ARBA00022801"/>
    </source>
</evidence>
<dbReference type="GO" id="GO:0043420">
    <property type="term" value="P:anthranilate metabolic process"/>
    <property type="evidence" value="ECO:0007669"/>
    <property type="project" value="TreeGrafter"/>
</dbReference>
<dbReference type="UniPathway" id="UPA00334">
    <property type="reaction ID" value="UER00455"/>
</dbReference>
<comment type="catalytic activity">
    <reaction evidence="4 6">
        <text>L-kynurenine + H2O = anthranilate + L-alanine + H(+)</text>
        <dbReference type="Rhea" id="RHEA:16813"/>
        <dbReference type="ChEBI" id="CHEBI:15377"/>
        <dbReference type="ChEBI" id="CHEBI:15378"/>
        <dbReference type="ChEBI" id="CHEBI:16567"/>
        <dbReference type="ChEBI" id="CHEBI:57959"/>
        <dbReference type="ChEBI" id="CHEBI:57972"/>
        <dbReference type="EC" id="3.7.1.3"/>
    </reaction>
</comment>
<dbReference type="GO" id="GO:0005737">
    <property type="term" value="C:cytoplasm"/>
    <property type="evidence" value="ECO:0007669"/>
    <property type="project" value="UniProtKB-UniRule"/>
</dbReference>
<evidence type="ECO:0000256" key="6">
    <source>
        <dbReference type="PIRNR" id="PIRNR038800"/>
    </source>
</evidence>
<dbReference type="GO" id="GO:0030170">
    <property type="term" value="F:pyridoxal phosphate binding"/>
    <property type="evidence" value="ECO:0007669"/>
    <property type="project" value="UniProtKB-UniRule"/>
</dbReference>
<dbReference type="GO" id="GO:0030429">
    <property type="term" value="F:kynureninase activity"/>
    <property type="evidence" value="ECO:0007669"/>
    <property type="project" value="UniProtKB-UniRule"/>
</dbReference>
<dbReference type="PANTHER" id="PTHR14084:SF0">
    <property type="entry name" value="KYNURENINASE"/>
    <property type="match status" value="1"/>
</dbReference>
<dbReference type="GO" id="GO:0019805">
    <property type="term" value="P:quinolinate biosynthetic process"/>
    <property type="evidence" value="ECO:0007669"/>
    <property type="project" value="UniProtKB-UniRule"/>
</dbReference>
<dbReference type="GO" id="GO:0019441">
    <property type="term" value="P:L-tryptophan catabolic process to kynurenine"/>
    <property type="evidence" value="ECO:0007669"/>
    <property type="project" value="TreeGrafter"/>
</dbReference>
<accession>A0A1M5U4P5</accession>
<evidence type="ECO:0000313" key="8">
    <source>
        <dbReference type="Proteomes" id="UP000186132"/>
    </source>
</evidence>
<evidence type="ECO:0000256" key="1">
    <source>
        <dbReference type="ARBA" id="ARBA00022642"/>
    </source>
</evidence>
<dbReference type="PANTHER" id="PTHR14084">
    <property type="entry name" value="KYNURENINASE"/>
    <property type="match status" value="1"/>
</dbReference>
<comment type="cofactor">
    <cofactor evidence="4 6">
        <name>pyridoxal 5'-phosphate</name>
        <dbReference type="ChEBI" id="CHEBI:597326"/>
    </cofactor>
</comment>
<keyword evidence="2 4" id="KW-0378">Hydrolase</keyword>
<keyword evidence="1 4" id="KW-0662">Pyridine nucleotide biosynthesis</keyword>
<evidence type="ECO:0000256" key="4">
    <source>
        <dbReference type="HAMAP-Rule" id="MF_01970"/>
    </source>
</evidence>
<comment type="pathway">
    <text evidence="4 6">Amino-acid degradation; L-kynurenine degradation; L-alanine and anthranilate from L-kynurenine: step 1/1.</text>
</comment>
<comment type="similarity">
    <text evidence="4 6">Belongs to the kynureninase family.</text>
</comment>
<sequence>MAEPGRGVPRVDSRDAALAADEADPIAFVRARFAVPEDITYLDGNSLGALPVGVRDAVADTVERQWGRDLVRSWNANGWWTLPARVGDRIGALVGAAPGQVMCGDSTSVQLFQAITALARLVPHRRTIVTDGGNFPTDQYVAESVARLLGVRLLRVAPPDLDAVLAREGGDVAVVALSAVDYRTGELWDAAGITRAVHAAGGLVLWDLAHAAGAVPFDLDGIGADAAVGCSYKYLNGGPGAPAWIYLPARHQAAAELPLTGWQGHAAPFALERAYAPAAGIERARIGTPAVLAMRSLDAALDVFDDVTIDDVRAKSLALTGLVIDYADAFLPGVGVATPRDPARRGSQVALALPDAYAVTQALIERGVIGDFREPDLLRLGFAAPYLSYAQVWDALDTLRAVLAGGEYRDPRFATRAQVT</sequence>
<dbReference type="EC" id="3.7.1.3" evidence="4 5"/>
<gene>
    <name evidence="4" type="primary">kynU</name>
    <name evidence="7" type="ORF">SAMN05443575_4131</name>
</gene>
<dbReference type="PIRSF" id="PIRSF038800">
    <property type="entry name" value="KYNU"/>
    <property type="match status" value="1"/>
</dbReference>
<comment type="pathway">
    <text evidence="4 6">Cofactor biosynthesis; NAD(+) biosynthesis; quinolinate from L-kynurenine: step 2/3.</text>
</comment>
<evidence type="ECO:0000256" key="5">
    <source>
        <dbReference type="NCBIfam" id="TIGR01814"/>
    </source>
</evidence>
<feature type="binding site" evidence="4">
    <location>
        <position position="108"/>
    </location>
    <ligand>
        <name>pyridoxal 5'-phosphate</name>
        <dbReference type="ChEBI" id="CHEBI:597326"/>
    </ligand>
</feature>
<dbReference type="Gene3D" id="3.90.1150.10">
    <property type="entry name" value="Aspartate Aminotransferase, domain 1"/>
    <property type="match status" value="1"/>
</dbReference>
<dbReference type="GO" id="GO:0097053">
    <property type="term" value="P:L-kynurenine catabolic process"/>
    <property type="evidence" value="ECO:0007669"/>
    <property type="project" value="UniProtKB-UniRule"/>
</dbReference>
<feature type="binding site" evidence="4">
    <location>
        <begin position="135"/>
        <end position="138"/>
    </location>
    <ligand>
        <name>pyridoxal 5'-phosphate</name>
        <dbReference type="ChEBI" id="CHEBI:597326"/>
    </ligand>
</feature>
<dbReference type="InterPro" id="IPR015421">
    <property type="entry name" value="PyrdxlP-dep_Trfase_major"/>
</dbReference>
<feature type="binding site" evidence="4">
    <location>
        <position position="262"/>
    </location>
    <ligand>
        <name>pyridoxal 5'-phosphate</name>
        <dbReference type="ChEBI" id="CHEBI:597326"/>
    </ligand>
</feature>
<comment type="catalytic activity">
    <reaction evidence="6">
        <text>3-hydroxy-L-kynurenine + H2O = 3-hydroxyanthranilate + L-alanine + H(+)</text>
        <dbReference type="Rhea" id="RHEA:25143"/>
        <dbReference type="ChEBI" id="CHEBI:15377"/>
        <dbReference type="ChEBI" id="CHEBI:15378"/>
        <dbReference type="ChEBI" id="CHEBI:36559"/>
        <dbReference type="ChEBI" id="CHEBI:57972"/>
        <dbReference type="ChEBI" id="CHEBI:58125"/>
        <dbReference type="EC" id="3.7.1.3"/>
    </reaction>
</comment>
<dbReference type="InterPro" id="IPR010111">
    <property type="entry name" value="Kynureninase"/>
</dbReference>
<evidence type="ECO:0000313" key="7">
    <source>
        <dbReference type="EMBL" id="SHH57841.1"/>
    </source>
</evidence>
<dbReference type="NCBIfam" id="TIGR01814">
    <property type="entry name" value="kynureninase"/>
    <property type="match status" value="1"/>
</dbReference>
<dbReference type="HAMAP" id="MF_01970">
    <property type="entry name" value="Kynureninase"/>
    <property type="match status" value="1"/>
</dbReference>
<proteinExistence type="inferred from homology"/>
<protein>
    <recommendedName>
        <fullName evidence="4 5">Kynureninase</fullName>
        <ecNumber evidence="4 5">3.7.1.3</ecNumber>
    </recommendedName>
    <alternativeName>
        <fullName evidence="4">L-kynurenine hydrolase</fullName>
    </alternativeName>
</protein>
<dbReference type="SUPFAM" id="SSF53383">
    <property type="entry name" value="PLP-dependent transferases"/>
    <property type="match status" value="1"/>
</dbReference>
<feature type="binding site" evidence="4">
    <location>
        <position position="232"/>
    </location>
    <ligand>
        <name>pyridoxal 5'-phosphate</name>
        <dbReference type="ChEBI" id="CHEBI:597326"/>
    </ligand>
</feature>
<keyword evidence="3 4" id="KW-0663">Pyridoxal phosphate</keyword>
<feature type="binding site" evidence="4">
    <location>
        <position position="288"/>
    </location>
    <ligand>
        <name>pyridoxal 5'-phosphate</name>
        <dbReference type="ChEBI" id="CHEBI:597326"/>
    </ligand>
</feature>
<dbReference type="InterPro" id="IPR015422">
    <property type="entry name" value="PyrdxlP-dep_Trfase_small"/>
</dbReference>
<dbReference type="RefSeq" id="WP_200800345.1">
    <property type="nucleotide sequence ID" value="NZ_FQVU01000007.1"/>
</dbReference>
<organism evidence="7 8">
    <name type="scientific">Jatrophihabitans endophyticus</name>
    <dbReference type="NCBI Taxonomy" id="1206085"/>
    <lineage>
        <taxon>Bacteria</taxon>
        <taxon>Bacillati</taxon>
        <taxon>Actinomycetota</taxon>
        <taxon>Actinomycetes</taxon>
        <taxon>Jatrophihabitantales</taxon>
        <taxon>Jatrophihabitantaceae</taxon>
        <taxon>Jatrophihabitans</taxon>
    </lineage>
</organism>
<feature type="binding site" evidence="4">
    <location>
        <position position="107"/>
    </location>
    <ligand>
        <name>pyridoxal 5'-phosphate</name>
        <dbReference type="ChEBI" id="CHEBI:597326"/>
    </ligand>
</feature>
<dbReference type="Proteomes" id="UP000186132">
    <property type="component" value="Unassembled WGS sequence"/>
</dbReference>
<feature type="modified residue" description="N6-(pyridoxal phosphate)lysine" evidence="4">
    <location>
        <position position="233"/>
    </location>
</feature>
<comment type="function">
    <text evidence="4 6">Catalyzes the cleavage of L-kynurenine (L-Kyn) and L-3-hydroxykynurenine (L-3OHKyn) into anthranilic acid (AA) and 3-hydroxyanthranilic acid (3-OHAA), respectively.</text>
</comment>
<evidence type="ECO:0000256" key="3">
    <source>
        <dbReference type="ARBA" id="ARBA00022898"/>
    </source>
</evidence>
<feature type="binding site" evidence="4">
    <location>
        <position position="210"/>
    </location>
    <ligand>
        <name>pyridoxal 5'-phosphate</name>
        <dbReference type="ChEBI" id="CHEBI:597326"/>
    </ligand>
</feature>
<dbReference type="Pfam" id="PF22580">
    <property type="entry name" value="KYNU_C"/>
    <property type="match status" value="1"/>
</dbReference>
<dbReference type="GO" id="GO:0009435">
    <property type="term" value="P:NAD+ biosynthetic process"/>
    <property type="evidence" value="ECO:0007669"/>
    <property type="project" value="UniProtKB-UniRule"/>
</dbReference>
<comment type="caution">
    <text evidence="4">Lacks conserved residue(s) required for the propagation of feature annotation.</text>
</comment>
<name>A0A1M5U4P5_9ACTN</name>
<feature type="binding site" evidence="4">
    <location>
        <position position="207"/>
    </location>
    <ligand>
        <name>pyridoxal 5'-phosphate</name>
        <dbReference type="ChEBI" id="CHEBI:597326"/>
    </ligand>
</feature>
<keyword evidence="8" id="KW-1185">Reference proteome</keyword>